<dbReference type="PANTHER" id="PTHR10426">
    <property type="entry name" value="STRICTOSIDINE SYNTHASE-RELATED"/>
    <property type="match status" value="1"/>
</dbReference>
<dbReference type="CDD" id="cd05380">
    <property type="entry name" value="CAP_euk"/>
    <property type="match status" value="1"/>
</dbReference>
<evidence type="ECO:0000256" key="1">
    <source>
        <dbReference type="ARBA" id="ARBA00009191"/>
    </source>
</evidence>
<dbReference type="Pfam" id="PF03088">
    <property type="entry name" value="Str_synth"/>
    <property type="match status" value="1"/>
</dbReference>
<proteinExistence type="inferred from homology"/>
<organism evidence="5 6">
    <name type="scientific">Dictyocaulus viviparus</name>
    <name type="common">Bovine lungworm</name>
    <dbReference type="NCBI Taxonomy" id="29172"/>
    <lineage>
        <taxon>Eukaryota</taxon>
        <taxon>Metazoa</taxon>
        <taxon>Ecdysozoa</taxon>
        <taxon>Nematoda</taxon>
        <taxon>Chromadorea</taxon>
        <taxon>Rhabditida</taxon>
        <taxon>Rhabditina</taxon>
        <taxon>Rhabditomorpha</taxon>
        <taxon>Strongyloidea</taxon>
        <taxon>Metastrongylidae</taxon>
        <taxon>Dictyocaulus</taxon>
    </lineage>
</organism>
<feature type="domain" description="SCP" evidence="3">
    <location>
        <begin position="126"/>
        <end position="174"/>
    </location>
</feature>
<keyword evidence="6" id="KW-1185">Reference proteome</keyword>
<accession>A0A0D8XQ64</accession>
<dbReference type="InterPro" id="IPR014044">
    <property type="entry name" value="CAP_dom"/>
</dbReference>
<feature type="domain" description="Strictosidine synthase conserved region" evidence="4">
    <location>
        <begin position="30"/>
        <end position="110"/>
    </location>
</feature>
<dbReference type="PANTHER" id="PTHR10426:SF124">
    <property type="entry name" value="STRICTOSIDINE SYNTHASE CONSERVED REGION DOMAIN-CONTAINING PROTEIN"/>
    <property type="match status" value="1"/>
</dbReference>
<evidence type="ECO:0000313" key="5">
    <source>
        <dbReference type="EMBL" id="KJH45934.1"/>
    </source>
</evidence>
<sequence>MGTTEVRQFFSSAAYIDNDDTAPPTRYLNDFDFLSDGQLVISESSTKFDDRDFIYDILEHRPNGRILRYNIAKNELSVLLDNLYFPNGIQVVQKNILIAEMGSARILKILVAWGEAQDGKGGFVPQAAQMPKLKYNCKIETSAKNHARRCKFEHSKKATSKKLGENLVQLDPNLDLVQATNMTKNNHLSKQGFEKGLARWTIFTQSQDS</sequence>
<gene>
    <name evidence="5" type="ORF">DICVIV_08012</name>
</gene>
<dbReference type="SUPFAM" id="SSF63829">
    <property type="entry name" value="Calcium-dependent phosphotriesterase"/>
    <property type="match status" value="1"/>
</dbReference>
<dbReference type="Gene3D" id="2.120.10.30">
    <property type="entry name" value="TolB, C-terminal domain"/>
    <property type="match status" value="1"/>
</dbReference>
<dbReference type="GO" id="GO:0016787">
    <property type="term" value="F:hydrolase activity"/>
    <property type="evidence" value="ECO:0007669"/>
    <property type="project" value="TreeGrafter"/>
</dbReference>
<dbReference type="STRING" id="29172.A0A0D8XQ64"/>
<keyword evidence="2" id="KW-0325">Glycoprotein</keyword>
<name>A0A0D8XQ64_DICVI</name>
<dbReference type="SUPFAM" id="SSF55797">
    <property type="entry name" value="PR-1-like"/>
    <property type="match status" value="1"/>
</dbReference>
<dbReference type="InterPro" id="IPR011042">
    <property type="entry name" value="6-blade_b-propeller_TolB-like"/>
</dbReference>
<protein>
    <submittedName>
        <fullName evidence="5">Strictosidine synthase</fullName>
    </submittedName>
</protein>
<reference evidence="5 6" key="1">
    <citation type="submission" date="2013-11" db="EMBL/GenBank/DDBJ databases">
        <title>Draft genome of the bovine lungworm Dictyocaulus viviparus.</title>
        <authorList>
            <person name="Mitreva M."/>
        </authorList>
    </citation>
    <scope>NUCLEOTIDE SEQUENCE [LARGE SCALE GENOMIC DNA]</scope>
    <source>
        <strain evidence="5 6">HannoverDv2000</strain>
    </source>
</reference>
<evidence type="ECO:0000256" key="2">
    <source>
        <dbReference type="ARBA" id="ARBA00023180"/>
    </source>
</evidence>
<dbReference type="InterPro" id="IPR035940">
    <property type="entry name" value="CAP_sf"/>
</dbReference>
<dbReference type="InterPro" id="IPR018119">
    <property type="entry name" value="Strictosidine_synth_cons-reg"/>
</dbReference>
<evidence type="ECO:0000313" key="6">
    <source>
        <dbReference type="Proteomes" id="UP000053766"/>
    </source>
</evidence>
<evidence type="ECO:0000259" key="3">
    <source>
        <dbReference type="Pfam" id="PF00188"/>
    </source>
</evidence>
<dbReference type="GO" id="GO:0012505">
    <property type="term" value="C:endomembrane system"/>
    <property type="evidence" value="ECO:0007669"/>
    <property type="project" value="TreeGrafter"/>
</dbReference>
<dbReference type="EMBL" id="KN716378">
    <property type="protein sequence ID" value="KJH45934.1"/>
    <property type="molecule type" value="Genomic_DNA"/>
</dbReference>
<evidence type="ECO:0000259" key="4">
    <source>
        <dbReference type="Pfam" id="PF03088"/>
    </source>
</evidence>
<dbReference type="Pfam" id="PF00188">
    <property type="entry name" value="CAP"/>
    <property type="match status" value="1"/>
</dbReference>
<dbReference type="AlphaFoldDB" id="A0A0D8XQ64"/>
<dbReference type="OrthoDB" id="5853705at2759"/>
<dbReference type="Proteomes" id="UP000053766">
    <property type="component" value="Unassembled WGS sequence"/>
</dbReference>
<reference evidence="6" key="2">
    <citation type="journal article" date="2016" name="Sci. Rep.">
        <title>Dictyocaulus viviparus genome, variome and transcriptome elucidate lungworm biology and support future intervention.</title>
        <authorList>
            <person name="McNulty S.N."/>
            <person name="Strube C."/>
            <person name="Rosa B.A."/>
            <person name="Martin J.C."/>
            <person name="Tyagi R."/>
            <person name="Choi Y.J."/>
            <person name="Wang Q."/>
            <person name="Hallsworth Pepin K."/>
            <person name="Zhang X."/>
            <person name="Ozersky P."/>
            <person name="Wilson R.K."/>
            <person name="Sternberg P.W."/>
            <person name="Gasser R.B."/>
            <person name="Mitreva M."/>
        </authorList>
    </citation>
    <scope>NUCLEOTIDE SEQUENCE [LARGE SCALE GENOMIC DNA]</scope>
    <source>
        <strain evidence="6">HannoverDv2000</strain>
    </source>
</reference>
<comment type="similarity">
    <text evidence="1">Belongs to the strictosidine synthase family.</text>
</comment>